<proteinExistence type="inferred from homology"/>
<organism evidence="11 12">
    <name type="scientific">Drosophila lebanonensis</name>
    <name type="common">Fruit fly</name>
    <name type="synonym">Scaptodrosophila lebanonensis</name>
    <dbReference type="NCBI Taxonomy" id="7225"/>
    <lineage>
        <taxon>Eukaryota</taxon>
        <taxon>Metazoa</taxon>
        <taxon>Ecdysozoa</taxon>
        <taxon>Arthropoda</taxon>
        <taxon>Hexapoda</taxon>
        <taxon>Insecta</taxon>
        <taxon>Pterygota</taxon>
        <taxon>Neoptera</taxon>
        <taxon>Endopterygota</taxon>
        <taxon>Diptera</taxon>
        <taxon>Brachycera</taxon>
        <taxon>Muscomorpha</taxon>
        <taxon>Ephydroidea</taxon>
        <taxon>Drosophilidae</taxon>
        <taxon>Scaptodrosophila</taxon>
    </lineage>
</organism>
<accession>A0A6J2TVP9</accession>
<dbReference type="PANTHER" id="PTHR21442:SF0">
    <property type="entry name" value="CILIA- AND FLAGELLA-ASSOCIATED PROTEIN 206"/>
    <property type="match status" value="1"/>
</dbReference>
<feature type="compositionally biased region" description="Polar residues" evidence="10">
    <location>
        <begin position="571"/>
        <end position="583"/>
    </location>
</feature>
<dbReference type="OrthoDB" id="10251073at2759"/>
<dbReference type="GO" id="GO:0003356">
    <property type="term" value="P:regulation of cilium beat frequency"/>
    <property type="evidence" value="ECO:0007669"/>
    <property type="project" value="TreeGrafter"/>
</dbReference>
<keyword evidence="12" id="KW-0282">Flagellum</keyword>
<keyword evidence="7" id="KW-0206">Cytoskeleton</keyword>
<gene>
    <name evidence="12" type="primary">LOC115627877</name>
</gene>
<feature type="region of interest" description="Disordered" evidence="10">
    <location>
        <begin position="554"/>
        <end position="583"/>
    </location>
</feature>
<evidence type="ECO:0000256" key="8">
    <source>
        <dbReference type="ARBA" id="ARBA00023273"/>
    </source>
</evidence>
<dbReference type="PANTHER" id="PTHR21442">
    <property type="entry name" value="CILIA- AND FLAGELLA-ASSOCIATED PROTEIN 206"/>
    <property type="match status" value="1"/>
</dbReference>
<keyword evidence="6" id="KW-0969">Cilium</keyword>
<evidence type="ECO:0000256" key="3">
    <source>
        <dbReference type="ARBA" id="ARBA00021602"/>
    </source>
</evidence>
<evidence type="ECO:0000256" key="9">
    <source>
        <dbReference type="ARBA" id="ARBA00045321"/>
    </source>
</evidence>
<evidence type="ECO:0000256" key="10">
    <source>
        <dbReference type="SAM" id="MobiDB-lite"/>
    </source>
</evidence>
<dbReference type="Proteomes" id="UP000504634">
    <property type="component" value="Unplaced"/>
</dbReference>
<evidence type="ECO:0000256" key="4">
    <source>
        <dbReference type="ARBA" id="ARBA00022490"/>
    </source>
</evidence>
<keyword evidence="8" id="KW-0966">Cell projection</keyword>
<comment type="similarity">
    <text evidence="2">Belongs to the CFAP206 family.</text>
</comment>
<comment type="subcellular location">
    <subcellularLocation>
        <location evidence="1">Cytoplasm</location>
        <location evidence="1">Cytoskeleton</location>
        <location evidence="1">Cilium axoneme</location>
    </subcellularLocation>
</comment>
<evidence type="ECO:0000256" key="1">
    <source>
        <dbReference type="ARBA" id="ARBA00004430"/>
    </source>
</evidence>
<evidence type="ECO:0000313" key="12">
    <source>
        <dbReference type="RefSeq" id="XP_030379625.1"/>
    </source>
</evidence>
<dbReference type="GO" id="GO:0005930">
    <property type="term" value="C:axoneme"/>
    <property type="evidence" value="ECO:0007669"/>
    <property type="project" value="UniProtKB-SubCell"/>
</dbReference>
<evidence type="ECO:0000256" key="5">
    <source>
        <dbReference type="ARBA" id="ARBA00022794"/>
    </source>
</evidence>
<keyword evidence="4" id="KW-0963">Cytoplasm</keyword>
<dbReference type="GO" id="GO:0036064">
    <property type="term" value="C:ciliary basal body"/>
    <property type="evidence" value="ECO:0007669"/>
    <property type="project" value="TreeGrafter"/>
</dbReference>
<sequence length="583" mass="68154">MMENPNNMSYQKTIRNILQNILTRFKERDIEVDVNLVVFAVQLLARDMRLGITKCDLNNLTACTINRFIDDIISGYTDPKNTTMANLKMIWLMKTTREIKLSYVQEKYEQIFQQQLQLLIQDILQYPENCSKVQLDQLFAKMQVLIVVCYNLGCPKNHVLLKLTAQALNSVIGRTDLQNYVLKKKYHRLEYLKRLAATVSGIVIYHNDGPDGDRENVRYVIGDLMMAQKNTSEAIETTLKRLHHLRSICHSVISEQLDVDTRENIIVYRVPLEKLQWLNQYSITFSIQERCLRLLQENFESTAYLLNRERERYDCVVAKINETLVMRTAIESELVFPHFVYLGEVWNNLNNYLNHIVELNKLREQLEPLVTNEIEEAAKSIAKEIHALGQRQKYPQKRTILELMDAVKDYKTEADFCSIAQTDVKECCALTLAMTNGLLLPATIEHNICTNVDIKFGFRDKSYLRVAEIYFEKFINSFRKVVFTNANVALLFNLADAMIAHDLYRKKPKPAKSKDFNGQTEMVVTNDLSVPNWINVTWNVWDYHRDTIHKAEIRKRQTHDSQTKISFGRRNAQNQTYNTRQHY</sequence>
<dbReference type="GO" id="GO:0030030">
    <property type="term" value="P:cell projection organization"/>
    <property type="evidence" value="ECO:0007669"/>
    <property type="project" value="UniProtKB-KW"/>
</dbReference>
<evidence type="ECO:0000256" key="2">
    <source>
        <dbReference type="ARBA" id="ARBA00010500"/>
    </source>
</evidence>
<dbReference type="GeneID" id="115627877"/>
<dbReference type="AlphaFoldDB" id="A0A6J2TVP9"/>
<evidence type="ECO:0000313" key="11">
    <source>
        <dbReference type="Proteomes" id="UP000504634"/>
    </source>
</evidence>
<keyword evidence="5" id="KW-0970">Cilium biogenesis/degradation</keyword>
<dbReference type="Pfam" id="PF12018">
    <property type="entry name" value="FAP206"/>
    <property type="match status" value="1"/>
</dbReference>
<dbReference type="InterPro" id="IPR021897">
    <property type="entry name" value="FAP206"/>
</dbReference>
<keyword evidence="11" id="KW-1185">Reference proteome</keyword>
<protein>
    <recommendedName>
        <fullName evidence="3">Cilia- and flagella-associated protein 206</fullName>
    </recommendedName>
</protein>
<reference evidence="12" key="1">
    <citation type="submission" date="2025-08" db="UniProtKB">
        <authorList>
            <consortium name="RefSeq"/>
        </authorList>
    </citation>
    <scope>IDENTIFICATION</scope>
    <source>
        <strain evidence="12">11010-0011.00</strain>
        <tissue evidence="12">Whole body</tissue>
    </source>
</reference>
<evidence type="ECO:0000256" key="7">
    <source>
        <dbReference type="ARBA" id="ARBA00023212"/>
    </source>
</evidence>
<name>A0A6J2TVP9_DROLE</name>
<comment type="function">
    <text evidence="9">Essential for sperm motility and is involved in the regulation of the beating frequency of motile cilia on the epithelial cells of the respiratory tract. Required for the establishment of radial spokes in sperm flagella.</text>
</comment>
<dbReference type="RefSeq" id="XP_030379625.1">
    <property type="nucleotide sequence ID" value="XM_030523765.1"/>
</dbReference>
<evidence type="ECO:0000256" key="6">
    <source>
        <dbReference type="ARBA" id="ARBA00023069"/>
    </source>
</evidence>